<keyword evidence="2" id="KW-1185">Reference proteome</keyword>
<reference evidence="1" key="2">
    <citation type="submission" date="2020-11" db="EMBL/GenBank/DDBJ databases">
        <authorList>
            <person name="McCartney M.A."/>
            <person name="Auch B."/>
            <person name="Kono T."/>
            <person name="Mallez S."/>
            <person name="Becker A."/>
            <person name="Gohl D.M."/>
            <person name="Silverstein K.A.T."/>
            <person name="Koren S."/>
            <person name="Bechman K.B."/>
            <person name="Herman A."/>
            <person name="Abrahante J.E."/>
            <person name="Garbe J."/>
        </authorList>
    </citation>
    <scope>NUCLEOTIDE SEQUENCE</scope>
    <source>
        <strain evidence="1">Duluth1</strain>
        <tissue evidence="1">Whole animal</tissue>
    </source>
</reference>
<evidence type="ECO:0000313" key="1">
    <source>
        <dbReference type="EMBL" id="KAH3717761.1"/>
    </source>
</evidence>
<gene>
    <name evidence="1" type="ORF">DPMN_060557</name>
</gene>
<organism evidence="1 2">
    <name type="scientific">Dreissena polymorpha</name>
    <name type="common">Zebra mussel</name>
    <name type="synonym">Mytilus polymorpha</name>
    <dbReference type="NCBI Taxonomy" id="45954"/>
    <lineage>
        <taxon>Eukaryota</taxon>
        <taxon>Metazoa</taxon>
        <taxon>Spiralia</taxon>
        <taxon>Lophotrochozoa</taxon>
        <taxon>Mollusca</taxon>
        <taxon>Bivalvia</taxon>
        <taxon>Autobranchia</taxon>
        <taxon>Heteroconchia</taxon>
        <taxon>Euheterodonta</taxon>
        <taxon>Imparidentia</taxon>
        <taxon>Neoheterodontei</taxon>
        <taxon>Myida</taxon>
        <taxon>Dreissenoidea</taxon>
        <taxon>Dreissenidae</taxon>
        <taxon>Dreissena</taxon>
    </lineage>
</organism>
<accession>A0A9D4C5F7</accession>
<comment type="caution">
    <text evidence="1">The sequence shown here is derived from an EMBL/GenBank/DDBJ whole genome shotgun (WGS) entry which is preliminary data.</text>
</comment>
<name>A0A9D4C5F7_DREPO</name>
<evidence type="ECO:0000313" key="2">
    <source>
        <dbReference type="Proteomes" id="UP000828390"/>
    </source>
</evidence>
<reference evidence="1" key="1">
    <citation type="journal article" date="2019" name="bioRxiv">
        <title>The Genome of the Zebra Mussel, Dreissena polymorpha: A Resource for Invasive Species Research.</title>
        <authorList>
            <person name="McCartney M.A."/>
            <person name="Auch B."/>
            <person name="Kono T."/>
            <person name="Mallez S."/>
            <person name="Zhang Y."/>
            <person name="Obille A."/>
            <person name="Becker A."/>
            <person name="Abrahante J.E."/>
            <person name="Garbe J."/>
            <person name="Badalamenti J.P."/>
            <person name="Herman A."/>
            <person name="Mangelson H."/>
            <person name="Liachko I."/>
            <person name="Sullivan S."/>
            <person name="Sone E.D."/>
            <person name="Koren S."/>
            <person name="Silverstein K.A.T."/>
            <person name="Beckman K.B."/>
            <person name="Gohl D.M."/>
        </authorList>
    </citation>
    <scope>NUCLEOTIDE SEQUENCE</scope>
    <source>
        <strain evidence="1">Duluth1</strain>
        <tissue evidence="1">Whole animal</tissue>
    </source>
</reference>
<proteinExistence type="predicted"/>
<protein>
    <submittedName>
        <fullName evidence="1">Uncharacterized protein</fullName>
    </submittedName>
</protein>
<dbReference type="AlphaFoldDB" id="A0A9D4C5F7"/>
<sequence>MRIRFYLDTYTFYIFNYTYSVLFPQEVQPRAGTSSASSTYPGPVIGPPPVRLTIDQQWEEWEEMAAIELFNY</sequence>
<dbReference type="Proteomes" id="UP000828390">
    <property type="component" value="Unassembled WGS sequence"/>
</dbReference>
<dbReference type="EMBL" id="JAIWYP010000013">
    <property type="protein sequence ID" value="KAH3717761.1"/>
    <property type="molecule type" value="Genomic_DNA"/>
</dbReference>